<dbReference type="Proteomes" id="UP000480275">
    <property type="component" value="Unassembled WGS sequence"/>
</dbReference>
<dbReference type="AlphaFoldDB" id="A0A6L5JXS7"/>
<organism evidence="3 4">
    <name type="scientific">Rhodocyclus tenuis</name>
    <name type="common">Rhodospirillum tenue</name>
    <dbReference type="NCBI Taxonomy" id="1066"/>
    <lineage>
        <taxon>Bacteria</taxon>
        <taxon>Pseudomonadati</taxon>
        <taxon>Pseudomonadota</taxon>
        <taxon>Betaproteobacteria</taxon>
        <taxon>Rhodocyclales</taxon>
        <taxon>Rhodocyclaceae</taxon>
        <taxon>Rhodocyclus</taxon>
    </lineage>
</organism>
<reference evidence="3 4" key="1">
    <citation type="submission" date="2019-10" db="EMBL/GenBank/DDBJ databases">
        <title>Whole-genome sequence of the purple nonsulfur photosynthetic bacterium Rhodocyclus tenuis.</title>
        <authorList>
            <person name="Kyndt J.A."/>
            <person name="Meyer T.E."/>
        </authorList>
    </citation>
    <scope>NUCLEOTIDE SEQUENCE [LARGE SCALE GENOMIC DNA]</scope>
    <source>
        <strain evidence="3 4">DSM 110</strain>
    </source>
</reference>
<comment type="caution">
    <text evidence="3">The sequence shown here is derived from an EMBL/GenBank/DDBJ whole genome shotgun (WGS) entry which is preliminary data.</text>
</comment>
<sequence length="115" mass="12232">MAVNKALILCLSFACSVFAGNALAADDAKKAPSPAQQAQQERMKSCNKDAKDKALKGDERKAFMSNCLSGKTESAAPAAEPGTQQNKMKTCNKEAGDKALKGDERKKFMSDCLKG</sequence>
<name>A0A6L5JXS7_RHOTE</name>
<dbReference type="EMBL" id="WIXJ01000005">
    <property type="protein sequence ID" value="MQY51866.1"/>
    <property type="molecule type" value="Genomic_DNA"/>
</dbReference>
<feature type="signal peptide" evidence="2">
    <location>
        <begin position="1"/>
        <end position="24"/>
    </location>
</feature>
<evidence type="ECO:0000313" key="3">
    <source>
        <dbReference type="EMBL" id="MQY51866.1"/>
    </source>
</evidence>
<proteinExistence type="predicted"/>
<dbReference type="Pfam" id="PF07769">
    <property type="entry name" value="PsiF_repeat"/>
    <property type="match status" value="2"/>
</dbReference>
<evidence type="ECO:0000313" key="4">
    <source>
        <dbReference type="Proteomes" id="UP000480275"/>
    </source>
</evidence>
<evidence type="ECO:0000256" key="1">
    <source>
        <dbReference type="SAM" id="MobiDB-lite"/>
    </source>
</evidence>
<feature type="chain" id="PRO_5027007571" evidence="2">
    <location>
        <begin position="25"/>
        <end position="115"/>
    </location>
</feature>
<evidence type="ECO:0000256" key="2">
    <source>
        <dbReference type="SAM" id="SignalP"/>
    </source>
</evidence>
<accession>A0A6L5JXS7</accession>
<gene>
    <name evidence="3" type="ORF">GHK24_08765</name>
</gene>
<protein>
    <submittedName>
        <fullName evidence="3">Phosphate-starvation-inducible protein PsiF</fullName>
    </submittedName>
</protein>
<keyword evidence="2" id="KW-0732">Signal</keyword>
<feature type="compositionally biased region" description="Low complexity" evidence="1">
    <location>
        <begin position="31"/>
        <end position="40"/>
    </location>
</feature>
<dbReference type="InterPro" id="IPR011690">
    <property type="entry name" value="P_starv_induced_PsiF"/>
</dbReference>
<feature type="region of interest" description="Disordered" evidence="1">
    <location>
        <begin position="73"/>
        <end position="92"/>
    </location>
</feature>
<feature type="region of interest" description="Disordered" evidence="1">
    <location>
        <begin position="26"/>
        <end position="54"/>
    </location>
</feature>
<feature type="compositionally biased region" description="Basic and acidic residues" evidence="1">
    <location>
        <begin position="41"/>
        <end position="54"/>
    </location>
</feature>